<dbReference type="PANTHER" id="PTHR47917">
    <property type="match status" value="1"/>
</dbReference>
<sequence length="303" mass="34540">MSRYRIVLRVLKKPFSYWYPGTDFVNDIIKRFEAHIDNGDVLAISEKAISIALGNVYDEKMVKADRFSIAMTRLCNFIWLKAFRNMFQSQQTINLLTNTPLEVAAAHKKLALRFGGVKHFFKPLSEAGIDTSNLPYTYVSLPLKNANRIAEEISTKIYRKLGKSIVVLVVDTDKCYKPKGLGGIAFSTRYSKIRGVFDFGAISYFIGRKFADLFKEYPTPVACSHNIGLPLVLLISRVVERYRGFGLGRNAFEMLENLGKKSFCDVKWADMNTSKHYPAILVKIMLCRESGECIKIDPRQLYK</sequence>
<evidence type="ECO:0000313" key="2">
    <source>
        <dbReference type="EMBL" id="MDK6028780.1"/>
    </source>
</evidence>
<gene>
    <name evidence="2" type="ORF">QPL79_05335</name>
</gene>
<dbReference type="AlphaFoldDB" id="A0ABD4Z916"/>
<dbReference type="RefSeq" id="WP_285273766.1">
    <property type="nucleotide sequence ID" value="NZ_JASNVW010000003.1"/>
</dbReference>
<dbReference type="Proteomes" id="UP001529235">
    <property type="component" value="Unassembled WGS sequence"/>
</dbReference>
<dbReference type="Gene3D" id="3.30.1330.100">
    <property type="entry name" value="CofE-like"/>
    <property type="match status" value="1"/>
</dbReference>
<reference evidence="2 3" key="1">
    <citation type="submission" date="2023-05" db="EMBL/GenBank/DDBJ databases">
        <title>A new hyperthermophilic archaea 'Ignisphaera cupida' sp. nov. and description of the family 'Ignisphaeraceae' fam. nov.</title>
        <authorList>
            <person name="Podosokorskaya O.A."/>
            <person name="Elcheninov A.G."/>
            <person name="Klukina A."/>
            <person name="Merkel A.Y."/>
        </authorList>
    </citation>
    <scope>NUCLEOTIDE SEQUENCE [LARGE SCALE GENOMIC DNA]</scope>
    <source>
        <strain evidence="2 3">4213-co</strain>
    </source>
</reference>
<comment type="caution">
    <text evidence="2">The sequence shown here is derived from an EMBL/GenBank/DDBJ whole genome shotgun (WGS) entry which is preliminary data.</text>
</comment>
<protein>
    <submittedName>
        <fullName evidence="2">Coenzyme F420-0:L-glutamate ligase</fullName>
        <ecNumber evidence="2">6.3.2.31</ecNumber>
    </submittedName>
</protein>
<evidence type="ECO:0000313" key="3">
    <source>
        <dbReference type="Proteomes" id="UP001529235"/>
    </source>
</evidence>
<keyword evidence="2" id="KW-0436">Ligase</keyword>
<dbReference type="Pfam" id="PF01996">
    <property type="entry name" value="F420_ligase"/>
    <property type="match status" value="1"/>
</dbReference>
<dbReference type="GO" id="GO:0052618">
    <property type="term" value="F:coenzyme F420-0:L-glutamate ligase activity"/>
    <property type="evidence" value="ECO:0007669"/>
    <property type="project" value="UniProtKB-EC"/>
</dbReference>
<dbReference type="InterPro" id="IPR002847">
    <property type="entry name" value="F420-0_gamma-glut_ligase-dom"/>
</dbReference>
<keyword evidence="3" id="KW-1185">Reference proteome</keyword>
<organism evidence="2 3">
    <name type="scientific">Ignisphaera cupida</name>
    <dbReference type="NCBI Taxonomy" id="3050454"/>
    <lineage>
        <taxon>Archaea</taxon>
        <taxon>Thermoproteota</taxon>
        <taxon>Thermoprotei</taxon>
        <taxon>Desulfurococcales</taxon>
        <taxon>Desulfurococcaceae</taxon>
        <taxon>Ignisphaera</taxon>
    </lineage>
</organism>
<evidence type="ECO:0000259" key="1">
    <source>
        <dbReference type="Pfam" id="PF01996"/>
    </source>
</evidence>
<dbReference type="EC" id="6.3.2.31" evidence="2"/>
<accession>A0ABD4Z916</accession>
<name>A0ABD4Z916_9CREN</name>
<dbReference type="PANTHER" id="PTHR47917:SF1">
    <property type="entry name" value="COENZYME F420:L-GLUTAMATE LIGASE"/>
    <property type="match status" value="1"/>
</dbReference>
<dbReference type="EMBL" id="JASNVW010000003">
    <property type="protein sequence ID" value="MDK6028780.1"/>
    <property type="molecule type" value="Genomic_DNA"/>
</dbReference>
<feature type="domain" description="Coenzyme F420:L-glutamate ligase-like" evidence="1">
    <location>
        <begin position="20"/>
        <end position="195"/>
    </location>
</feature>
<proteinExistence type="predicted"/>
<dbReference type="SUPFAM" id="SSF144010">
    <property type="entry name" value="CofE-like"/>
    <property type="match status" value="1"/>
</dbReference>